<evidence type="ECO:0000256" key="8">
    <source>
        <dbReference type="ARBA" id="ARBA00023136"/>
    </source>
</evidence>
<evidence type="ECO:0000256" key="10">
    <source>
        <dbReference type="SAM" id="Coils"/>
    </source>
</evidence>
<comment type="subcellular location">
    <subcellularLocation>
        <location evidence="9">Cell membrane</location>
        <topology evidence="9">Single-pass membrane protein</topology>
    </subcellularLocation>
    <subcellularLocation>
        <location evidence="1">Membrane</location>
        <topology evidence="1">Single-pass membrane protein</topology>
    </subcellularLocation>
</comment>
<keyword evidence="3 9" id="KW-1003">Cell membrane</keyword>
<organism evidence="13 14">
    <name type="scientific">Henriciella pelagia</name>
    <dbReference type="NCBI Taxonomy" id="1977912"/>
    <lineage>
        <taxon>Bacteria</taxon>
        <taxon>Pseudomonadati</taxon>
        <taxon>Pseudomonadota</taxon>
        <taxon>Alphaproteobacteria</taxon>
        <taxon>Hyphomonadales</taxon>
        <taxon>Hyphomonadaceae</taxon>
        <taxon>Henriciella</taxon>
    </lineage>
</organism>
<dbReference type="PANTHER" id="PTHR33162">
    <property type="entry name" value="SEC-INDEPENDENT PROTEIN TRANSLOCASE PROTEIN TATA, CHLOROPLASTIC"/>
    <property type="match status" value="1"/>
</dbReference>
<evidence type="ECO:0000256" key="3">
    <source>
        <dbReference type="ARBA" id="ARBA00022475"/>
    </source>
</evidence>
<evidence type="ECO:0000256" key="6">
    <source>
        <dbReference type="ARBA" id="ARBA00022989"/>
    </source>
</evidence>
<keyword evidence="14" id="KW-1185">Reference proteome</keyword>
<evidence type="ECO:0000256" key="9">
    <source>
        <dbReference type="HAMAP-Rule" id="MF_00237"/>
    </source>
</evidence>
<evidence type="ECO:0000313" key="14">
    <source>
        <dbReference type="Proteomes" id="UP000628854"/>
    </source>
</evidence>
<dbReference type="InterPro" id="IPR003369">
    <property type="entry name" value="TatA/B/E"/>
</dbReference>
<dbReference type="HAMAP" id="MF_00237">
    <property type="entry name" value="TatB"/>
    <property type="match status" value="1"/>
</dbReference>
<dbReference type="Gene3D" id="1.20.5.3310">
    <property type="match status" value="1"/>
</dbReference>
<dbReference type="RefSeq" id="WP_084393612.1">
    <property type="nucleotide sequence ID" value="NZ_BMKF01000001.1"/>
</dbReference>
<comment type="subunit">
    <text evidence="9">The Tat system comprises two distinct complexes: a TatABC complex, containing multiple copies of TatA, TatB and TatC subunits, and a separate TatA complex, containing only TatA subunits. Substrates initially bind to the TatABC complex, which probably triggers association of the separate TatA complex to form the active translocon.</text>
</comment>
<dbReference type="InterPro" id="IPR018448">
    <property type="entry name" value="TatB"/>
</dbReference>
<comment type="similarity">
    <text evidence="9">Belongs to the TatB family.</text>
</comment>
<dbReference type="PANTHER" id="PTHR33162:SF1">
    <property type="entry name" value="SEC-INDEPENDENT PROTEIN TRANSLOCASE PROTEIN TATA, CHLOROPLASTIC"/>
    <property type="match status" value="1"/>
</dbReference>
<evidence type="ECO:0000313" key="13">
    <source>
        <dbReference type="EMBL" id="GGB60724.1"/>
    </source>
</evidence>
<evidence type="ECO:0000256" key="2">
    <source>
        <dbReference type="ARBA" id="ARBA00022448"/>
    </source>
</evidence>
<evidence type="ECO:0000256" key="7">
    <source>
        <dbReference type="ARBA" id="ARBA00023010"/>
    </source>
</evidence>
<comment type="function">
    <text evidence="9">Part of the twin-arginine translocation (Tat) system that transports large folded proteins containing a characteristic twin-arginine motif in their signal peptide across membranes. Together with TatC, TatB is part of a receptor directly interacting with Tat signal peptides. TatB may form an oligomeric binding site that transiently accommodates folded Tat precursor proteins before their translocation.</text>
</comment>
<keyword evidence="2 9" id="KW-0813">Transport</keyword>
<protein>
    <recommendedName>
        <fullName evidence="9">Sec-independent protein translocase protein TatB</fullName>
    </recommendedName>
</protein>
<keyword evidence="10" id="KW-0175">Coiled coil</keyword>
<dbReference type="EMBL" id="BMKF01000001">
    <property type="protein sequence ID" value="GGB60724.1"/>
    <property type="molecule type" value="Genomic_DNA"/>
</dbReference>
<keyword evidence="8 9" id="KW-0472">Membrane</keyword>
<keyword evidence="5 9" id="KW-0653">Protein transport</keyword>
<sequence>MLPQFGLTEFLLIATVALIVVGPKDLPLMMRKLGQFVAKGKAMAREFQSAFDDIAKQAELDELRKEIEDLRRENALTQAVDELKKTEADINRQVMMENPLPEPAPEGEEPPAEITTDAASMSEPDDNNAADPERRADKV</sequence>
<name>A0ABQ1J6D5_9PROT</name>
<gene>
    <name evidence="9" type="primary">tatB</name>
    <name evidence="13" type="ORF">GCM10011503_06520</name>
</gene>
<feature type="region of interest" description="Disordered" evidence="11">
    <location>
        <begin position="89"/>
        <end position="139"/>
    </location>
</feature>
<evidence type="ECO:0000256" key="11">
    <source>
        <dbReference type="SAM" id="MobiDB-lite"/>
    </source>
</evidence>
<dbReference type="PRINTS" id="PR01506">
    <property type="entry name" value="TATBPROTEIN"/>
</dbReference>
<evidence type="ECO:0000256" key="4">
    <source>
        <dbReference type="ARBA" id="ARBA00022692"/>
    </source>
</evidence>
<proteinExistence type="inferred from homology"/>
<keyword evidence="4 9" id="KW-0812">Transmembrane</keyword>
<keyword evidence="6 9" id="KW-1133">Transmembrane helix</keyword>
<reference evidence="14" key="1">
    <citation type="journal article" date="2019" name="Int. J. Syst. Evol. Microbiol.">
        <title>The Global Catalogue of Microorganisms (GCM) 10K type strain sequencing project: providing services to taxonomists for standard genome sequencing and annotation.</title>
        <authorList>
            <consortium name="The Broad Institute Genomics Platform"/>
            <consortium name="The Broad Institute Genome Sequencing Center for Infectious Disease"/>
            <person name="Wu L."/>
            <person name="Ma J."/>
        </authorList>
    </citation>
    <scope>NUCLEOTIDE SEQUENCE [LARGE SCALE GENOMIC DNA]</scope>
    <source>
        <strain evidence="14">CGMCC 1.15928</strain>
    </source>
</reference>
<evidence type="ECO:0000256" key="1">
    <source>
        <dbReference type="ARBA" id="ARBA00004167"/>
    </source>
</evidence>
<feature type="coiled-coil region" evidence="10">
    <location>
        <begin position="53"/>
        <end position="80"/>
    </location>
</feature>
<dbReference type="Pfam" id="PF02416">
    <property type="entry name" value="TatA_B_E"/>
    <property type="match status" value="1"/>
</dbReference>
<feature type="transmembrane region" description="Helical" evidence="12">
    <location>
        <begin position="6"/>
        <end position="23"/>
    </location>
</feature>
<accession>A0ABQ1J6D5</accession>
<dbReference type="NCBIfam" id="TIGR01410">
    <property type="entry name" value="tatB"/>
    <property type="match status" value="1"/>
</dbReference>
<evidence type="ECO:0000256" key="12">
    <source>
        <dbReference type="SAM" id="Phobius"/>
    </source>
</evidence>
<dbReference type="Proteomes" id="UP000628854">
    <property type="component" value="Unassembled WGS sequence"/>
</dbReference>
<evidence type="ECO:0000256" key="5">
    <source>
        <dbReference type="ARBA" id="ARBA00022927"/>
    </source>
</evidence>
<keyword evidence="7 9" id="KW-0811">Translocation</keyword>
<comment type="caution">
    <text evidence="13">The sequence shown here is derived from an EMBL/GenBank/DDBJ whole genome shotgun (WGS) entry which is preliminary data.</text>
</comment>